<gene>
    <name evidence="1" type="ORF">CU100_09815</name>
</gene>
<protein>
    <submittedName>
        <fullName evidence="1">Uncharacterized protein</fullName>
    </submittedName>
</protein>
<dbReference type="OrthoDB" id="8117317at2"/>
<keyword evidence="2" id="KW-1185">Reference proteome</keyword>
<name>A0A2P7AUS2_9HYPH</name>
<reference evidence="2" key="1">
    <citation type="submission" date="2017-11" db="EMBL/GenBank/DDBJ databases">
        <authorList>
            <person name="Kuznetsova I."/>
            <person name="Sazanova A."/>
            <person name="Chirak E."/>
            <person name="Safronova V."/>
            <person name="Willems A."/>
        </authorList>
    </citation>
    <scope>NUCLEOTIDE SEQUENCE [LARGE SCALE GENOMIC DNA]</scope>
    <source>
        <strain evidence="2">PEPV15</strain>
    </source>
</reference>
<comment type="caution">
    <text evidence="1">The sequence shown here is derived from an EMBL/GenBank/DDBJ whole genome shotgun (WGS) entry which is preliminary data.</text>
</comment>
<proteinExistence type="predicted"/>
<evidence type="ECO:0000313" key="2">
    <source>
        <dbReference type="Proteomes" id="UP000241158"/>
    </source>
</evidence>
<organism evidence="1 2">
    <name type="scientific">Phyllobacterium endophyticum</name>
    <dbReference type="NCBI Taxonomy" id="1149773"/>
    <lineage>
        <taxon>Bacteria</taxon>
        <taxon>Pseudomonadati</taxon>
        <taxon>Pseudomonadota</taxon>
        <taxon>Alphaproteobacteria</taxon>
        <taxon>Hyphomicrobiales</taxon>
        <taxon>Phyllobacteriaceae</taxon>
        <taxon>Phyllobacterium</taxon>
    </lineage>
</organism>
<dbReference type="Proteomes" id="UP000241158">
    <property type="component" value="Unassembled WGS sequence"/>
</dbReference>
<dbReference type="EMBL" id="PGGN01000002">
    <property type="protein sequence ID" value="PSH57965.1"/>
    <property type="molecule type" value="Genomic_DNA"/>
</dbReference>
<sequence>MRTAATQTGTAQARVTLPAYPDDCRVKEAHAALVVGSEVRSVLKRERLALDRQNSRTDRCAGFYDNISKTIQ</sequence>
<dbReference type="AlphaFoldDB" id="A0A2P7AUS2"/>
<evidence type="ECO:0000313" key="1">
    <source>
        <dbReference type="EMBL" id="PSH57965.1"/>
    </source>
</evidence>
<accession>A0A2P7AUS2</accession>